<evidence type="ECO:0000313" key="2">
    <source>
        <dbReference type="Proteomes" id="UP000244722"/>
    </source>
</evidence>
<proteinExistence type="predicted"/>
<comment type="caution">
    <text evidence="1">The sequence shown here is derived from an EMBL/GenBank/DDBJ whole genome shotgun (WGS) entry which is preliminary data.</text>
</comment>
<organism evidence="1 2">
    <name type="scientific">Tuber borchii</name>
    <name type="common">White truffle</name>
    <dbReference type="NCBI Taxonomy" id="42251"/>
    <lineage>
        <taxon>Eukaryota</taxon>
        <taxon>Fungi</taxon>
        <taxon>Dikarya</taxon>
        <taxon>Ascomycota</taxon>
        <taxon>Pezizomycotina</taxon>
        <taxon>Pezizomycetes</taxon>
        <taxon>Pezizales</taxon>
        <taxon>Tuberaceae</taxon>
        <taxon>Tuber</taxon>
    </lineage>
</organism>
<accession>A0A2T7A3F9</accession>
<dbReference type="EMBL" id="NESQ01000031">
    <property type="protein sequence ID" value="PUU82283.1"/>
    <property type="molecule type" value="Genomic_DNA"/>
</dbReference>
<name>A0A2T7A3F9_TUBBO</name>
<gene>
    <name evidence="1" type="ORF">B9Z19DRAFT_1075376</name>
</gene>
<dbReference type="AlphaFoldDB" id="A0A2T7A3F9"/>
<keyword evidence="2" id="KW-1185">Reference proteome</keyword>
<reference evidence="1 2" key="1">
    <citation type="submission" date="2017-04" db="EMBL/GenBank/DDBJ databases">
        <title>Draft genome sequence of Tuber borchii Vittad., a whitish edible truffle.</title>
        <authorList>
            <consortium name="DOE Joint Genome Institute"/>
            <person name="Murat C."/>
            <person name="Kuo A."/>
            <person name="Barry K.W."/>
            <person name="Clum A."/>
            <person name="Dockter R.B."/>
            <person name="Fauchery L."/>
            <person name="Iotti M."/>
            <person name="Kohler A."/>
            <person name="Labutti K."/>
            <person name="Lindquist E.A."/>
            <person name="Lipzen A."/>
            <person name="Ohm R.A."/>
            <person name="Wang M."/>
            <person name="Grigoriev I.V."/>
            <person name="Zambonelli A."/>
            <person name="Martin F.M."/>
        </authorList>
    </citation>
    <scope>NUCLEOTIDE SEQUENCE [LARGE SCALE GENOMIC DNA]</scope>
    <source>
        <strain evidence="1 2">Tbo3840</strain>
    </source>
</reference>
<sequence>MPRTTPHYYYARTMRFRKGFVIVQRGGLAFSIDQSYLFCETSLVASETVFHAGRTSKSLLRVGKTCRSRITICHSKPIYSFAGCYCEKVANRVLRMILWQGVGDTVLVPYIAAGNWLRYSWFLVDHNNLIPTPRCYNSLNTSTSRGRIE</sequence>
<protein>
    <submittedName>
        <fullName evidence="1">Uncharacterized protein</fullName>
    </submittedName>
</protein>
<evidence type="ECO:0000313" key="1">
    <source>
        <dbReference type="EMBL" id="PUU82283.1"/>
    </source>
</evidence>
<dbReference type="Proteomes" id="UP000244722">
    <property type="component" value="Unassembled WGS sequence"/>
</dbReference>